<organism evidence="1 2">
    <name type="scientific">Polaribacter ponticola</name>
    <dbReference type="NCBI Taxonomy" id="2978475"/>
    <lineage>
        <taxon>Bacteria</taxon>
        <taxon>Pseudomonadati</taxon>
        <taxon>Bacteroidota</taxon>
        <taxon>Flavobacteriia</taxon>
        <taxon>Flavobacteriales</taxon>
        <taxon>Flavobacteriaceae</taxon>
    </lineage>
</organism>
<protein>
    <submittedName>
        <fullName evidence="1">Uncharacterized protein</fullName>
    </submittedName>
</protein>
<evidence type="ECO:0000313" key="2">
    <source>
        <dbReference type="Proteomes" id="UP001151478"/>
    </source>
</evidence>
<dbReference type="Proteomes" id="UP001151478">
    <property type="component" value="Unassembled WGS sequence"/>
</dbReference>
<name>A0ABT5S7V4_9FLAO</name>
<evidence type="ECO:0000313" key="1">
    <source>
        <dbReference type="EMBL" id="MDD7914189.1"/>
    </source>
</evidence>
<reference evidence="1" key="1">
    <citation type="submission" date="2023-02" db="EMBL/GenBank/DDBJ databases">
        <title>Polaribacter ponticola sp. nov., isolated from seawater.</title>
        <authorList>
            <person name="Baek J.H."/>
            <person name="Kim J.M."/>
            <person name="Choi D.G."/>
            <person name="Jeon C.O."/>
        </authorList>
    </citation>
    <scope>NUCLEOTIDE SEQUENCE</scope>
    <source>
        <strain evidence="1">MSW5</strain>
    </source>
</reference>
<accession>A0ABT5S7V4</accession>
<dbReference type="EMBL" id="JAOSLC020000003">
    <property type="protein sequence ID" value="MDD7914189.1"/>
    <property type="molecule type" value="Genomic_DNA"/>
</dbReference>
<sequence length="123" mass="14515">MDIHTQKLALIKEILDIDNPVTLLKIRKLLDESNFDSEVVNEENINYDTLKSSQEKRKLTFINDFINLKNEETISKLENLLWKNNDFWNDLSFSEKEEIERADIEIIKGETSDYEAFIAPHIK</sequence>
<keyword evidence="2" id="KW-1185">Reference proteome</keyword>
<comment type="caution">
    <text evidence="1">The sequence shown here is derived from an EMBL/GenBank/DDBJ whole genome shotgun (WGS) entry which is preliminary data.</text>
</comment>
<gene>
    <name evidence="1" type="ORF">N5A56_007030</name>
</gene>
<proteinExistence type="predicted"/>
<dbReference type="RefSeq" id="WP_265724816.1">
    <property type="nucleotide sequence ID" value="NZ_JAOSLC020000003.1"/>
</dbReference>